<protein>
    <submittedName>
        <fullName evidence="2">SsDNA binding protein</fullName>
    </submittedName>
</protein>
<evidence type="ECO:0000313" key="2">
    <source>
        <dbReference type="EMBL" id="QFR59708.1"/>
    </source>
</evidence>
<dbReference type="Proteomes" id="UP000326537">
    <property type="component" value="Segment"/>
</dbReference>
<evidence type="ECO:0000313" key="3">
    <source>
        <dbReference type="Proteomes" id="UP000326537"/>
    </source>
</evidence>
<keyword evidence="1" id="KW-1133">Transmembrane helix</keyword>
<proteinExistence type="predicted"/>
<keyword evidence="1" id="KW-0472">Membrane</keyword>
<feature type="transmembrane region" description="Helical" evidence="1">
    <location>
        <begin position="27"/>
        <end position="47"/>
    </location>
</feature>
<keyword evidence="3" id="KW-1185">Reference proteome</keyword>
<dbReference type="EMBL" id="MN508356">
    <property type="protein sequence ID" value="QFR59708.1"/>
    <property type="molecule type" value="Genomic_DNA"/>
</dbReference>
<reference evidence="2 3" key="1">
    <citation type="submission" date="2019-09" db="EMBL/GenBank/DDBJ databases">
        <title>The characteristics and genome analysis of VB_ApiP_XC38, a novel N4-like phage Infecting Acinetobacter pittii.</title>
        <authorList>
            <person name="Cheng M."/>
        </authorList>
    </citation>
    <scope>NUCLEOTIDE SEQUENCE [LARGE SCALE GENOMIC DNA]</scope>
</reference>
<name>A0A5P8PR02_9CAUD</name>
<organism evidence="2 3">
    <name type="scientific">Acinetobacter phage VB_ApiP_XC38</name>
    <dbReference type="NCBI Taxonomy" id="2655002"/>
    <lineage>
        <taxon>Viruses</taxon>
        <taxon>Duplodnaviria</taxon>
        <taxon>Heunggongvirae</taxon>
        <taxon>Uroviricota</taxon>
        <taxon>Caudoviricetes</taxon>
        <taxon>Schitoviridae</taxon>
        <taxon>Exceevirus</taxon>
        <taxon>Exceevirus Xc38</taxon>
    </lineage>
</organism>
<evidence type="ECO:0000256" key="1">
    <source>
        <dbReference type="SAM" id="Phobius"/>
    </source>
</evidence>
<gene>
    <name evidence="2" type="ORF">VBApiPXC38_22</name>
</gene>
<keyword evidence="1" id="KW-0812">Transmembrane</keyword>
<sequence>MSLFGTGATGTVEQEQDYSKRTLDTDAYPGVLTMAFAGAAASGARFVTLMFKLDNGKDYSEQIYISNKNGGNTYEKDGKQHYLPGFQLVNNIALLTTGKGLFELAGEVETRTVKLYDWDAKKELPQDVPAIIPMMGKRVLLGITEEEYEKTNYNKETNTREFTGEVRVKNSINKAYHPDTRQSVVELRDGAEASALDGWLKSNKGKLKAVEVKGTASANQKSVGAAPATPSGLF</sequence>
<accession>A0A5P8PR02</accession>